<keyword evidence="9" id="KW-0902">Two-component regulatory system</keyword>
<dbReference type="InterPro" id="IPR036890">
    <property type="entry name" value="HATPase_C_sf"/>
</dbReference>
<evidence type="ECO:0000256" key="6">
    <source>
        <dbReference type="ARBA" id="ARBA00022692"/>
    </source>
</evidence>
<evidence type="ECO:0000256" key="2">
    <source>
        <dbReference type="ARBA" id="ARBA00004651"/>
    </source>
</evidence>
<protein>
    <recommendedName>
        <fullName evidence="3">histidine kinase</fullName>
        <ecNumber evidence="3">2.7.13.3</ecNumber>
    </recommendedName>
</protein>
<dbReference type="Proteomes" id="UP001301012">
    <property type="component" value="Unassembled WGS sequence"/>
</dbReference>
<evidence type="ECO:0000313" key="14">
    <source>
        <dbReference type="Proteomes" id="UP001301012"/>
    </source>
</evidence>
<dbReference type="EMBL" id="JASKYM010000007">
    <property type="protein sequence ID" value="MDK2564334.1"/>
    <property type="molecule type" value="Genomic_DNA"/>
</dbReference>
<dbReference type="InterPro" id="IPR003594">
    <property type="entry name" value="HATPase_dom"/>
</dbReference>
<dbReference type="EC" id="2.7.13.3" evidence="3"/>
<comment type="catalytic activity">
    <reaction evidence="1">
        <text>ATP + protein L-histidine = ADP + protein N-phospho-L-histidine.</text>
        <dbReference type="EC" id="2.7.13.3"/>
    </reaction>
</comment>
<evidence type="ECO:0000256" key="7">
    <source>
        <dbReference type="ARBA" id="ARBA00022777"/>
    </source>
</evidence>
<feature type="transmembrane region" description="Helical" evidence="11">
    <location>
        <begin position="16"/>
        <end position="35"/>
    </location>
</feature>
<name>A0ABT7EBM9_9FIRM</name>
<keyword evidence="4" id="KW-1003">Cell membrane</keyword>
<dbReference type="InterPro" id="IPR004358">
    <property type="entry name" value="Sig_transdc_His_kin-like_C"/>
</dbReference>
<keyword evidence="8 11" id="KW-1133">Transmembrane helix</keyword>
<keyword evidence="5 13" id="KW-0808">Transferase</keyword>
<evidence type="ECO:0000313" key="13">
    <source>
        <dbReference type="EMBL" id="MDK2564334.1"/>
    </source>
</evidence>
<comment type="subcellular location">
    <subcellularLocation>
        <location evidence="2">Cell membrane</location>
        <topology evidence="2">Multi-pass membrane protein</topology>
    </subcellularLocation>
</comment>
<dbReference type="PRINTS" id="PR00344">
    <property type="entry name" value="BCTRLSENSOR"/>
</dbReference>
<keyword evidence="10 11" id="KW-0472">Membrane</keyword>
<dbReference type="PROSITE" id="PS50109">
    <property type="entry name" value="HIS_KIN"/>
    <property type="match status" value="1"/>
</dbReference>
<dbReference type="RefSeq" id="WP_284133261.1">
    <property type="nucleotide sequence ID" value="NZ_JASKYM010000007.1"/>
</dbReference>
<evidence type="ECO:0000256" key="4">
    <source>
        <dbReference type="ARBA" id="ARBA00022475"/>
    </source>
</evidence>
<dbReference type="SMART" id="SM00387">
    <property type="entry name" value="HATPase_c"/>
    <property type="match status" value="1"/>
</dbReference>
<keyword evidence="7 13" id="KW-0418">Kinase</keyword>
<evidence type="ECO:0000256" key="10">
    <source>
        <dbReference type="ARBA" id="ARBA00023136"/>
    </source>
</evidence>
<evidence type="ECO:0000256" key="1">
    <source>
        <dbReference type="ARBA" id="ARBA00000085"/>
    </source>
</evidence>
<sequence length="335" mass="39331">MSLMKYASKIIKSKKRFLITYLLNSTILILFYYLLYDSNEIIYPASISIFILVIYIFIEGFRFYKFEQILNDAKNSSNLKLNSDDITEHMVLSIINKIHVGYNNKIYKMKNEFKDRNILFSQWIHNMKTSITVIDLASERCSLDEKSRVYVQDIMEENDKLKKNLEECLNVLRLDEFATDYIPERVNLSEIVSNVVNLKKRDFIYKGIYPKVDIDTNKEIYTDKKWCSYIIEQVISNSIKYSIPNENKKIYISMCENAEETILSIRDEGIGISAEDIPRVFDPFFTGYNGRIDRNATGIGLYMVKYISQKIGHKISINSKIGEWTEFKITFLSKM</sequence>
<evidence type="ECO:0000256" key="11">
    <source>
        <dbReference type="SAM" id="Phobius"/>
    </source>
</evidence>
<feature type="domain" description="Histidine kinase" evidence="12">
    <location>
        <begin position="122"/>
        <end position="335"/>
    </location>
</feature>
<dbReference type="Gene3D" id="3.30.565.10">
    <property type="entry name" value="Histidine kinase-like ATPase, C-terminal domain"/>
    <property type="match status" value="1"/>
</dbReference>
<comment type="caution">
    <text evidence="13">The sequence shown here is derived from an EMBL/GenBank/DDBJ whole genome shotgun (WGS) entry which is preliminary data.</text>
</comment>
<dbReference type="PANTHER" id="PTHR45453">
    <property type="entry name" value="PHOSPHATE REGULON SENSOR PROTEIN PHOR"/>
    <property type="match status" value="1"/>
</dbReference>
<proteinExistence type="predicted"/>
<dbReference type="InterPro" id="IPR050351">
    <property type="entry name" value="BphY/WalK/GraS-like"/>
</dbReference>
<evidence type="ECO:0000259" key="12">
    <source>
        <dbReference type="PROSITE" id="PS50109"/>
    </source>
</evidence>
<gene>
    <name evidence="13" type="ORF">QOZ84_12300</name>
</gene>
<evidence type="ECO:0000256" key="8">
    <source>
        <dbReference type="ARBA" id="ARBA00022989"/>
    </source>
</evidence>
<accession>A0ABT7EBM9</accession>
<keyword evidence="6 11" id="KW-0812">Transmembrane</keyword>
<dbReference type="PANTHER" id="PTHR45453:SF2">
    <property type="entry name" value="HISTIDINE KINASE"/>
    <property type="match status" value="1"/>
</dbReference>
<dbReference type="GO" id="GO:0004673">
    <property type="term" value="F:protein histidine kinase activity"/>
    <property type="evidence" value="ECO:0007669"/>
    <property type="project" value="UniProtKB-EC"/>
</dbReference>
<reference evidence="13 14" key="1">
    <citation type="submission" date="2023-05" db="EMBL/GenBank/DDBJ databases">
        <title>Rombocin, a short stable natural nisin variant, displays selective antimicrobial activity against Listeria monocytogenes and employs dual mode of action to kill target bacterial strains.</title>
        <authorList>
            <person name="Wambui J."/>
            <person name="Stephan R."/>
            <person name="Kuipers O.P."/>
        </authorList>
    </citation>
    <scope>NUCLEOTIDE SEQUENCE [LARGE SCALE GENOMIC DNA]</scope>
    <source>
        <strain evidence="13 14">RC002</strain>
    </source>
</reference>
<organism evidence="13 14">
    <name type="scientific">Romboutsia sedimentorum</name>
    <dbReference type="NCBI Taxonomy" id="1368474"/>
    <lineage>
        <taxon>Bacteria</taxon>
        <taxon>Bacillati</taxon>
        <taxon>Bacillota</taxon>
        <taxon>Clostridia</taxon>
        <taxon>Peptostreptococcales</taxon>
        <taxon>Peptostreptococcaceae</taxon>
        <taxon>Romboutsia</taxon>
    </lineage>
</organism>
<feature type="transmembrane region" description="Helical" evidence="11">
    <location>
        <begin position="41"/>
        <end position="58"/>
    </location>
</feature>
<evidence type="ECO:0000256" key="3">
    <source>
        <dbReference type="ARBA" id="ARBA00012438"/>
    </source>
</evidence>
<dbReference type="Pfam" id="PF02518">
    <property type="entry name" value="HATPase_c"/>
    <property type="match status" value="1"/>
</dbReference>
<dbReference type="SUPFAM" id="SSF55874">
    <property type="entry name" value="ATPase domain of HSP90 chaperone/DNA topoisomerase II/histidine kinase"/>
    <property type="match status" value="1"/>
</dbReference>
<evidence type="ECO:0000256" key="9">
    <source>
        <dbReference type="ARBA" id="ARBA00023012"/>
    </source>
</evidence>
<dbReference type="InterPro" id="IPR005467">
    <property type="entry name" value="His_kinase_dom"/>
</dbReference>
<keyword evidence="14" id="KW-1185">Reference proteome</keyword>
<evidence type="ECO:0000256" key="5">
    <source>
        <dbReference type="ARBA" id="ARBA00022679"/>
    </source>
</evidence>